<dbReference type="Gene3D" id="2.40.330.10">
    <property type="entry name" value="DNA-binding pseudobarrel domain"/>
    <property type="match status" value="1"/>
</dbReference>
<dbReference type="AlphaFoldDB" id="A0A4D6LKJ0"/>
<evidence type="ECO:0000313" key="8">
    <source>
        <dbReference type="EMBL" id="QCD88594.1"/>
    </source>
</evidence>
<keyword evidence="2" id="KW-0677">Repeat</keyword>
<protein>
    <recommendedName>
        <fullName evidence="7">TF-B3 domain-containing protein</fullName>
    </recommendedName>
</protein>
<dbReference type="PANTHER" id="PTHR31674:SF62">
    <property type="entry name" value="B3 DOMAIN-CONTAINING PROTEIN REM14-RELATED"/>
    <property type="match status" value="1"/>
</dbReference>
<evidence type="ECO:0000256" key="4">
    <source>
        <dbReference type="ARBA" id="ARBA00023125"/>
    </source>
</evidence>
<keyword evidence="9" id="KW-1185">Reference proteome</keyword>
<evidence type="ECO:0000256" key="5">
    <source>
        <dbReference type="ARBA" id="ARBA00023163"/>
    </source>
</evidence>
<dbReference type="InterPro" id="IPR003340">
    <property type="entry name" value="B3_DNA-bd"/>
</dbReference>
<dbReference type="SMART" id="SM01019">
    <property type="entry name" value="B3"/>
    <property type="match status" value="1"/>
</dbReference>
<feature type="domain" description="TF-B3" evidence="7">
    <location>
        <begin position="375"/>
        <end position="470"/>
    </location>
</feature>
<gene>
    <name evidence="8" type="ORF">DEO72_LG3g3143</name>
</gene>
<organism evidence="8 9">
    <name type="scientific">Vigna unguiculata</name>
    <name type="common">Cowpea</name>
    <dbReference type="NCBI Taxonomy" id="3917"/>
    <lineage>
        <taxon>Eukaryota</taxon>
        <taxon>Viridiplantae</taxon>
        <taxon>Streptophyta</taxon>
        <taxon>Embryophyta</taxon>
        <taxon>Tracheophyta</taxon>
        <taxon>Spermatophyta</taxon>
        <taxon>Magnoliopsida</taxon>
        <taxon>eudicotyledons</taxon>
        <taxon>Gunneridae</taxon>
        <taxon>Pentapetalae</taxon>
        <taxon>rosids</taxon>
        <taxon>fabids</taxon>
        <taxon>Fabales</taxon>
        <taxon>Fabaceae</taxon>
        <taxon>Papilionoideae</taxon>
        <taxon>50 kb inversion clade</taxon>
        <taxon>NPAAA clade</taxon>
        <taxon>indigoferoid/millettioid clade</taxon>
        <taxon>Phaseoleae</taxon>
        <taxon>Vigna</taxon>
    </lineage>
</organism>
<reference evidence="8 9" key="1">
    <citation type="submission" date="2019-04" db="EMBL/GenBank/DDBJ databases">
        <title>An improved genome assembly and genetic linkage map for asparagus bean, Vigna unguiculata ssp. sesquipedialis.</title>
        <authorList>
            <person name="Xia Q."/>
            <person name="Zhang R."/>
            <person name="Dong Y."/>
        </authorList>
    </citation>
    <scope>NUCLEOTIDE SEQUENCE [LARGE SCALE GENOMIC DNA]</scope>
    <source>
        <tissue evidence="8">Leaf</tissue>
    </source>
</reference>
<proteinExistence type="predicted"/>
<dbReference type="EMBL" id="CP039347">
    <property type="protein sequence ID" value="QCD88594.1"/>
    <property type="molecule type" value="Genomic_DNA"/>
</dbReference>
<dbReference type="InterPro" id="IPR015300">
    <property type="entry name" value="DNA-bd_pseudobarrel_sf"/>
</dbReference>
<keyword evidence="5" id="KW-0804">Transcription</keyword>
<comment type="subcellular location">
    <subcellularLocation>
        <location evidence="1">Nucleus</location>
    </subcellularLocation>
</comment>
<evidence type="ECO:0000256" key="1">
    <source>
        <dbReference type="ARBA" id="ARBA00004123"/>
    </source>
</evidence>
<evidence type="ECO:0000259" key="7">
    <source>
        <dbReference type="PROSITE" id="PS50863"/>
    </source>
</evidence>
<dbReference type="GO" id="GO:0005634">
    <property type="term" value="C:nucleus"/>
    <property type="evidence" value="ECO:0007669"/>
    <property type="project" value="UniProtKB-SubCell"/>
</dbReference>
<dbReference type="SUPFAM" id="SSF101936">
    <property type="entry name" value="DNA-binding pseudobarrel domain"/>
    <property type="match status" value="1"/>
</dbReference>
<keyword evidence="3" id="KW-0805">Transcription regulation</keyword>
<name>A0A4D6LKJ0_VIGUN</name>
<keyword evidence="4" id="KW-0238">DNA-binding</keyword>
<dbReference type="PANTHER" id="PTHR31674">
    <property type="entry name" value="B3 DOMAIN-CONTAINING PROTEIN REM-LIKE 3-RELATED"/>
    <property type="match status" value="1"/>
</dbReference>
<keyword evidence="6" id="KW-0539">Nucleus</keyword>
<accession>A0A4D6LKJ0</accession>
<dbReference type="InterPro" id="IPR039218">
    <property type="entry name" value="REM_fam"/>
</dbReference>
<evidence type="ECO:0000313" key="9">
    <source>
        <dbReference type="Proteomes" id="UP000501690"/>
    </source>
</evidence>
<dbReference type="Pfam" id="PF02362">
    <property type="entry name" value="B3"/>
    <property type="match status" value="1"/>
</dbReference>
<dbReference type="GO" id="GO:0003677">
    <property type="term" value="F:DNA binding"/>
    <property type="evidence" value="ECO:0007669"/>
    <property type="project" value="UniProtKB-KW"/>
</dbReference>
<evidence type="ECO:0000256" key="6">
    <source>
        <dbReference type="ARBA" id="ARBA00023242"/>
    </source>
</evidence>
<evidence type="ECO:0000256" key="2">
    <source>
        <dbReference type="ARBA" id="ARBA00022737"/>
    </source>
</evidence>
<dbReference type="Proteomes" id="UP000501690">
    <property type="component" value="Linkage Group LG3"/>
</dbReference>
<sequence>MSSCCRYSFKNLFQNSICLLTPGDGFGDFEEGFMVEWGKQLVIGTNYFTDPMGNVMNFEFENDLISKGIFRVPYVFEDFYELEDLHYICTLFCGDRYFRIRIFDTNWTEIEYPGLGNSYIAEEDLVWSRFLSSFRVKLGPTEGFGDFEEGFMVEWGKQLVIGTNYFTDPMGNVMNFEFENDLISKGIFRVPYVFEDFYELEDLHYICTLFCGDRYFRIRIFDTNWTEIEYPGLGNSYIAEEDLVWSRFLSSFRVKLGPTESMICLDAYFHLFWEKKLIYGEEMQFIDPCYKSFKFKFDVKPNGTTIFRGGIGKMFKYYNLKDEVYLHLNYVSKNVFLYKLFSIKGMEIDYNINGGSCSRSANVGSDLADCGADYSLVKCLTDYDVRSSSLYLNASFGGSASSRSKEKYILSNGNRNSWECSIRWAARSKSECYLGLGWKRFVSENNLCVGDSIKVEVQKDDDKTIIITKV</sequence>
<evidence type="ECO:0000256" key="3">
    <source>
        <dbReference type="ARBA" id="ARBA00023015"/>
    </source>
</evidence>
<dbReference type="PROSITE" id="PS50863">
    <property type="entry name" value="B3"/>
    <property type="match status" value="1"/>
</dbReference>